<keyword evidence="2" id="KW-1185">Reference proteome</keyword>
<evidence type="ECO:0000313" key="2">
    <source>
        <dbReference type="Proteomes" id="UP001501532"/>
    </source>
</evidence>
<organism evidence="1 2">
    <name type="scientific">Streptomyces glomeratus</name>
    <dbReference type="NCBI Taxonomy" id="284452"/>
    <lineage>
        <taxon>Bacteria</taxon>
        <taxon>Bacillati</taxon>
        <taxon>Actinomycetota</taxon>
        <taxon>Actinomycetes</taxon>
        <taxon>Kitasatosporales</taxon>
        <taxon>Streptomycetaceae</taxon>
        <taxon>Streptomyces</taxon>
    </lineage>
</organism>
<proteinExistence type="predicted"/>
<reference evidence="2" key="1">
    <citation type="journal article" date="2019" name="Int. J. Syst. Evol. Microbiol.">
        <title>The Global Catalogue of Microorganisms (GCM) 10K type strain sequencing project: providing services to taxonomists for standard genome sequencing and annotation.</title>
        <authorList>
            <consortium name="The Broad Institute Genomics Platform"/>
            <consortium name="The Broad Institute Genome Sequencing Center for Infectious Disease"/>
            <person name="Wu L."/>
            <person name="Ma J."/>
        </authorList>
    </citation>
    <scope>NUCLEOTIDE SEQUENCE [LARGE SCALE GENOMIC DNA]</scope>
    <source>
        <strain evidence="2">JCM 9091</strain>
    </source>
</reference>
<dbReference type="Proteomes" id="UP001501532">
    <property type="component" value="Unassembled WGS sequence"/>
</dbReference>
<comment type="caution">
    <text evidence="1">The sequence shown here is derived from an EMBL/GenBank/DDBJ whole genome shotgun (WGS) entry which is preliminary data.</text>
</comment>
<sequence length="73" mass="7869">MRRSDEAWRFLGVGSPPVPLAMGEDADNCGRLWGTWGVAKNRGLTTVSTGQSVVVPTFRLSTLFACMPEGNGR</sequence>
<dbReference type="EMBL" id="BAAAUF010000040">
    <property type="protein sequence ID" value="GAA3054821.1"/>
    <property type="molecule type" value="Genomic_DNA"/>
</dbReference>
<evidence type="ECO:0000313" key="1">
    <source>
        <dbReference type="EMBL" id="GAA3054821.1"/>
    </source>
</evidence>
<name>A0ABP6LU60_9ACTN</name>
<accession>A0ABP6LU60</accession>
<gene>
    <name evidence="1" type="ORF">GCM10010448_42760</name>
</gene>
<protein>
    <submittedName>
        <fullName evidence="1">Uncharacterized protein</fullName>
    </submittedName>
</protein>